<dbReference type="STRING" id="78410.A0A0P7B7H3"/>
<keyword evidence="4" id="KW-0560">Oxidoreductase</keyword>
<dbReference type="InterPro" id="IPR050416">
    <property type="entry name" value="FAD-linked_Oxidoreductase"/>
</dbReference>
<accession>A0A0P7B7H3</accession>
<evidence type="ECO:0000256" key="1">
    <source>
        <dbReference type="ARBA" id="ARBA00005466"/>
    </source>
</evidence>
<protein>
    <recommendedName>
        <fullName evidence="6">FAD linked oxidase N-terminal domain-containing protein</fullName>
    </recommendedName>
</protein>
<dbReference type="InterPro" id="IPR036318">
    <property type="entry name" value="FAD-bd_PCMH-like_sf"/>
</dbReference>
<dbReference type="PROSITE" id="PS51257">
    <property type="entry name" value="PROKAR_LIPOPROTEIN"/>
    <property type="match status" value="1"/>
</dbReference>
<dbReference type="InterPro" id="IPR006094">
    <property type="entry name" value="Oxid_FAD_bind_N"/>
</dbReference>
<name>A0A0P7B7H3_9HYPO</name>
<evidence type="ECO:0000256" key="3">
    <source>
        <dbReference type="ARBA" id="ARBA00022827"/>
    </source>
</evidence>
<dbReference type="PANTHER" id="PTHR42973:SF13">
    <property type="entry name" value="FAD-BINDING PCMH-TYPE DOMAIN-CONTAINING PROTEIN"/>
    <property type="match status" value="1"/>
</dbReference>
<comment type="caution">
    <text evidence="7">The sequence shown here is derived from an EMBL/GenBank/DDBJ whole genome shotgun (WGS) entry which is preliminary data.</text>
</comment>
<dbReference type="SUPFAM" id="SSF56176">
    <property type="entry name" value="FAD-binding/transporter-associated domain-like"/>
    <property type="match status" value="1"/>
</dbReference>
<dbReference type="Gene3D" id="3.40.462.20">
    <property type="match status" value="1"/>
</dbReference>
<evidence type="ECO:0000259" key="6">
    <source>
        <dbReference type="Pfam" id="PF01565"/>
    </source>
</evidence>
<sequence length="462" mass="51325">MARCFHPAYAITLFFITFGCHAMSANHEESKYFAPGCVRACAELSAEFGDAFHYGDNDPDFTVWELKQQEARPACRVEPVTAAQVAGGHSTNFDASNSAGGVTIDLHNMDHIRLSDDQTWADLGPGLVFGEAYEALEKHNLTFVGGRYGLAVDNVYEYEVVLSNGTIVTANQTTNPDLYFALRGGGNNFGIVTNFRVRVVPQVQLLSGDVTFHSDSTDQIVDQVYQLTTNLADDTYMCFSSRYAYSQTQDVFQISVTPAYYEPVLKPPVFDALNEIPYESSTVRVDWMSNFASESVAPHGLRRVYATLTYKPSRELHKKLLDIFSDEVEGVKATPGFTSSVVIQALHINAIKAMKERGGNALGVESDTPLNIALLTLGWSYSDDDKAMYAYADRWVQKTKAEAEKMDLLHPWLYINHANHNQDPFSGYGEENKRTLQRIQKSVDPKGVFTSTGLCRGSFKVL</sequence>
<keyword evidence="5" id="KW-0732">Signal</keyword>
<dbReference type="PANTHER" id="PTHR42973">
    <property type="entry name" value="BINDING OXIDOREDUCTASE, PUTATIVE (AFU_ORTHOLOGUE AFUA_1G17690)-RELATED"/>
    <property type="match status" value="1"/>
</dbReference>
<proteinExistence type="inferred from homology"/>
<dbReference type="GO" id="GO:0050660">
    <property type="term" value="F:flavin adenine dinucleotide binding"/>
    <property type="evidence" value="ECO:0007669"/>
    <property type="project" value="InterPro"/>
</dbReference>
<comment type="similarity">
    <text evidence="1">Belongs to the oxygen-dependent FAD-linked oxidoreductase family.</text>
</comment>
<dbReference type="Proteomes" id="UP000050424">
    <property type="component" value="Unassembled WGS sequence"/>
</dbReference>
<dbReference type="OrthoDB" id="2151789at2759"/>
<organism evidence="7 8">
    <name type="scientific">Neonectria ditissima</name>
    <dbReference type="NCBI Taxonomy" id="78410"/>
    <lineage>
        <taxon>Eukaryota</taxon>
        <taxon>Fungi</taxon>
        <taxon>Dikarya</taxon>
        <taxon>Ascomycota</taxon>
        <taxon>Pezizomycotina</taxon>
        <taxon>Sordariomycetes</taxon>
        <taxon>Hypocreomycetidae</taxon>
        <taxon>Hypocreales</taxon>
        <taxon>Nectriaceae</taxon>
        <taxon>Neonectria</taxon>
    </lineage>
</organism>
<evidence type="ECO:0000256" key="2">
    <source>
        <dbReference type="ARBA" id="ARBA00022630"/>
    </source>
</evidence>
<evidence type="ECO:0000313" key="7">
    <source>
        <dbReference type="EMBL" id="KPM46107.1"/>
    </source>
</evidence>
<evidence type="ECO:0000256" key="5">
    <source>
        <dbReference type="SAM" id="SignalP"/>
    </source>
</evidence>
<dbReference type="InterPro" id="IPR016169">
    <property type="entry name" value="FAD-bd_PCMH_sub2"/>
</dbReference>
<keyword evidence="3" id="KW-0274">FAD</keyword>
<dbReference type="AlphaFoldDB" id="A0A0P7B7H3"/>
<keyword evidence="2" id="KW-0285">Flavoprotein</keyword>
<dbReference type="EMBL" id="LKCW01000003">
    <property type="protein sequence ID" value="KPM46107.1"/>
    <property type="molecule type" value="Genomic_DNA"/>
</dbReference>
<feature type="domain" description="FAD linked oxidase N-terminal" evidence="6">
    <location>
        <begin position="80"/>
        <end position="143"/>
    </location>
</feature>
<keyword evidence="8" id="KW-1185">Reference proteome</keyword>
<feature type="signal peptide" evidence="5">
    <location>
        <begin position="1"/>
        <end position="22"/>
    </location>
</feature>
<evidence type="ECO:0000256" key="4">
    <source>
        <dbReference type="ARBA" id="ARBA00023002"/>
    </source>
</evidence>
<dbReference type="Gene3D" id="3.30.465.10">
    <property type="match status" value="2"/>
</dbReference>
<gene>
    <name evidence="7" type="ORF">AK830_g422</name>
</gene>
<dbReference type="Pfam" id="PF01565">
    <property type="entry name" value="FAD_binding_4"/>
    <property type="match status" value="1"/>
</dbReference>
<feature type="chain" id="PRO_5006135478" description="FAD linked oxidase N-terminal domain-containing protein" evidence="5">
    <location>
        <begin position="23"/>
        <end position="462"/>
    </location>
</feature>
<dbReference type="GO" id="GO:0016491">
    <property type="term" value="F:oxidoreductase activity"/>
    <property type="evidence" value="ECO:0007669"/>
    <property type="project" value="UniProtKB-KW"/>
</dbReference>
<reference evidence="7 8" key="1">
    <citation type="submission" date="2015-09" db="EMBL/GenBank/DDBJ databases">
        <title>Draft genome of a European isolate of the apple canker pathogen Neonectria ditissima.</title>
        <authorList>
            <person name="Gomez-Cortecero A."/>
            <person name="Harrison R.J."/>
            <person name="Armitage A.D."/>
        </authorList>
    </citation>
    <scope>NUCLEOTIDE SEQUENCE [LARGE SCALE GENOMIC DNA]</scope>
    <source>
        <strain evidence="7 8">R09/05</strain>
    </source>
</reference>
<evidence type="ECO:0000313" key="8">
    <source>
        <dbReference type="Proteomes" id="UP000050424"/>
    </source>
</evidence>